<dbReference type="VEuPathDB" id="VectorBase:LDEU012537"/>
<evidence type="ECO:0000259" key="2">
    <source>
        <dbReference type="PROSITE" id="PS51613"/>
    </source>
</evidence>
<evidence type="ECO:0000256" key="1">
    <source>
        <dbReference type="RuleBase" id="RU368012"/>
    </source>
</evidence>
<dbReference type="InterPro" id="IPR029063">
    <property type="entry name" value="SAM-dependent_MTases_sf"/>
</dbReference>
<dbReference type="GO" id="GO:0016556">
    <property type="term" value="P:mRNA modification"/>
    <property type="evidence" value="ECO:0007669"/>
    <property type="project" value="UniProtKB-UniRule"/>
</dbReference>
<dbReference type="STRING" id="299467.A0A443RVV8"/>
<feature type="domain" description="RrmJ-type SAM-dependent 2'-O-MTase" evidence="2">
    <location>
        <begin position="12"/>
        <end position="229"/>
    </location>
</feature>
<comment type="function">
    <text evidence="1">S-adenosyl-L-methionine-dependent methyltransferase that mediates RNA cap1 2'-O-ribose methylation to the 5'-cap structure of RNAs. Methylates the ribose of the first nucleotide of a m(7)GpppG-capped mRNA to produce m(7)GpppNmp (cap1).</text>
</comment>
<evidence type="ECO:0000313" key="3">
    <source>
        <dbReference type="EMBL" id="RWS19503.1"/>
    </source>
</evidence>
<dbReference type="PANTHER" id="PTHR16121">
    <property type="entry name" value="CAP-SPECIFIC MRNA (NUCLEOSIDE-2'-O-)-METHYLTRANSFERASE 1-RELATED"/>
    <property type="match status" value="1"/>
</dbReference>
<dbReference type="GO" id="GO:0006370">
    <property type="term" value="P:7-methylguanosine mRNA capping"/>
    <property type="evidence" value="ECO:0007669"/>
    <property type="project" value="UniProtKB-UniRule"/>
</dbReference>
<keyword evidence="1" id="KW-0506">mRNA capping</keyword>
<protein>
    <recommendedName>
        <fullName evidence="1">Cap-specific mRNA (nucleoside-2'-O-)-methyltransferase 1</fullName>
        <ecNumber evidence="1">2.1.1.57</ecNumber>
    </recommendedName>
    <alternativeName>
        <fullName evidence="1">Cap1 2'O-ribose methyltransferase 1</fullName>
    </alternativeName>
</protein>
<dbReference type="EMBL" id="NCKV01025502">
    <property type="protein sequence ID" value="RWS19503.1"/>
    <property type="molecule type" value="Genomic_DNA"/>
</dbReference>
<organism evidence="3 4">
    <name type="scientific">Leptotrombidium deliense</name>
    <dbReference type="NCBI Taxonomy" id="299467"/>
    <lineage>
        <taxon>Eukaryota</taxon>
        <taxon>Metazoa</taxon>
        <taxon>Ecdysozoa</taxon>
        <taxon>Arthropoda</taxon>
        <taxon>Chelicerata</taxon>
        <taxon>Arachnida</taxon>
        <taxon>Acari</taxon>
        <taxon>Acariformes</taxon>
        <taxon>Trombidiformes</taxon>
        <taxon>Prostigmata</taxon>
        <taxon>Anystina</taxon>
        <taxon>Parasitengona</taxon>
        <taxon>Trombiculoidea</taxon>
        <taxon>Trombiculidae</taxon>
        <taxon>Leptotrombidium</taxon>
    </lineage>
</organism>
<dbReference type="GO" id="GO:0004483">
    <property type="term" value="F:methyltransferase cap1 activity"/>
    <property type="evidence" value="ECO:0007669"/>
    <property type="project" value="UniProtKB-UniRule"/>
</dbReference>
<keyword evidence="4" id="KW-1185">Reference proteome</keyword>
<dbReference type="PANTHER" id="PTHR16121:SF0">
    <property type="entry name" value="CAP-SPECIFIC MRNA (NUCLEOSIDE-2'-O-)-METHYLTRANSFERASE 1"/>
    <property type="match status" value="1"/>
</dbReference>
<dbReference type="GO" id="GO:0005737">
    <property type="term" value="C:cytoplasm"/>
    <property type="evidence" value="ECO:0007669"/>
    <property type="project" value="TreeGrafter"/>
</dbReference>
<gene>
    <name evidence="3" type="ORF">B4U80_02025</name>
</gene>
<dbReference type="GO" id="GO:0032259">
    <property type="term" value="P:methylation"/>
    <property type="evidence" value="ECO:0007669"/>
    <property type="project" value="UniProtKB-KW"/>
</dbReference>
<comment type="subcellular location">
    <subcellularLocation>
        <location evidence="1">Nucleus</location>
    </subcellularLocation>
</comment>
<keyword evidence="1" id="KW-0949">S-adenosyl-L-methionine</keyword>
<accession>A0A443RVV8</accession>
<dbReference type="InterPro" id="IPR002877">
    <property type="entry name" value="RNA_MeTrfase_FtsJ_dom"/>
</dbReference>
<dbReference type="Gene3D" id="3.40.50.12760">
    <property type="match status" value="1"/>
</dbReference>
<dbReference type="SUPFAM" id="SSF53335">
    <property type="entry name" value="S-adenosyl-L-methionine-dependent methyltransferases"/>
    <property type="match status" value="1"/>
</dbReference>
<proteinExistence type="predicted"/>
<dbReference type="Pfam" id="PF01728">
    <property type="entry name" value="FtsJ"/>
    <property type="match status" value="1"/>
</dbReference>
<keyword evidence="1" id="KW-0489">Methyltransferase</keyword>
<dbReference type="GO" id="GO:0003676">
    <property type="term" value="F:nucleic acid binding"/>
    <property type="evidence" value="ECO:0007669"/>
    <property type="project" value="UniProtKB-UniRule"/>
</dbReference>
<dbReference type="GO" id="GO:0005634">
    <property type="term" value="C:nucleus"/>
    <property type="evidence" value="ECO:0007669"/>
    <property type="project" value="UniProtKB-SubCell"/>
</dbReference>
<dbReference type="InterPro" id="IPR050851">
    <property type="entry name" value="mRNA_Cap_2O-Ribose_MeTrfase"/>
</dbReference>
<keyword evidence="1" id="KW-0539">Nucleus</keyword>
<sequence>MSNPFESIAKGIFQNRAALKMANIDSVFDFMFTNPKDENNKSLVRKSEPLYFADVFGGPGGCSEYVLWKKGWQAKGFGFTPKGENDFKLNEFFGRIPETFEPHYGVNGVSGNGNIYDQQNFVEFRDFVLCNTNKKGVHFVVADGAFSVKGQQNIQEILSKRLYLCKFMYALSILRTGGHFVCNVFDTFTPFSVGLIYLLYKCFRKIAIHKPNSSRPANSERYIICKWKRPDTERVEIFLCEMNIRLNSMHRKNEDDITELVSMDVLIGDQPFFNYICNSIENIGKRQIHFLLKVKAFAENQSLKEARKEELKKQCLAYWKVSKKSLVIPQRSDSHTMFRQLMERSPAISNKKN</sequence>
<dbReference type="EC" id="2.1.1.57" evidence="1"/>
<keyword evidence="1" id="KW-0808">Transferase</keyword>
<reference evidence="3 4" key="1">
    <citation type="journal article" date="2018" name="Gigascience">
        <title>Genomes of trombidid mites reveal novel predicted allergens and laterally-transferred genes associated with secondary metabolism.</title>
        <authorList>
            <person name="Dong X."/>
            <person name="Chaisiri K."/>
            <person name="Xia D."/>
            <person name="Armstrong S.D."/>
            <person name="Fang Y."/>
            <person name="Donnelly M.J."/>
            <person name="Kadowaki T."/>
            <person name="McGarry J.W."/>
            <person name="Darby A.C."/>
            <person name="Makepeace B.L."/>
        </authorList>
    </citation>
    <scope>NUCLEOTIDE SEQUENCE [LARGE SCALE GENOMIC DNA]</scope>
    <source>
        <strain evidence="3">UoL-UT</strain>
    </source>
</reference>
<evidence type="ECO:0000313" key="4">
    <source>
        <dbReference type="Proteomes" id="UP000288716"/>
    </source>
</evidence>
<comment type="caution">
    <text evidence="3">The sequence shown here is derived from an EMBL/GenBank/DDBJ whole genome shotgun (WGS) entry which is preliminary data.</text>
</comment>
<name>A0A443RVV8_9ACAR</name>
<dbReference type="AlphaFoldDB" id="A0A443RVV8"/>
<dbReference type="Proteomes" id="UP000288716">
    <property type="component" value="Unassembled WGS sequence"/>
</dbReference>
<dbReference type="PROSITE" id="PS51613">
    <property type="entry name" value="SAM_MT_RRMJ"/>
    <property type="match status" value="1"/>
</dbReference>
<comment type="catalytic activity">
    <reaction evidence="1">
        <text>a 5'-end (N(7)-methyl 5'-triphosphoguanosine)-ribonucleoside in mRNA + S-adenosyl-L-methionine = a 5'-end (N(7)-methyl 5'-triphosphoguanosine)-(2'-O-methyl-ribonucleoside) in mRNA + S-adenosyl-L-homocysteine + H(+)</text>
        <dbReference type="Rhea" id="RHEA:67020"/>
        <dbReference type="Rhea" id="RHEA-COMP:17167"/>
        <dbReference type="Rhea" id="RHEA-COMP:17168"/>
        <dbReference type="ChEBI" id="CHEBI:15378"/>
        <dbReference type="ChEBI" id="CHEBI:57856"/>
        <dbReference type="ChEBI" id="CHEBI:59789"/>
        <dbReference type="ChEBI" id="CHEBI:156461"/>
        <dbReference type="ChEBI" id="CHEBI:167609"/>
        <dbReference type="EC" id="2.1.1.57"/>
    </reaction>
</comment>
<dbReference type="InterPro" id="IPR025816">
    <property type="entry name" value="RrmJ-type_MeTrfase"/>
</dbReference>
<dbReference type="OrthoDB" id="10251234at2759"/>
<keyword evidence="1" id="KW-0507">mRNA processing</keyword>